<evidence type="ECO:0000313" key="3">
    <source>
        <dbReference type="Proteomes" id="UP001430953"/>
    </source>
</evidence>
<feature type="region of interest" description="Disordered" evidence="1">
    <location>
        <begin position="1"/>
        <end position="77"/>
    </location>
</feature>
<dbReference type="AlphaFoldDB" id="A0AAW2FJ21"/>
<feature type="compositionally biased region" description="Basic and acidic residues" evidence="1">
    <location>
        <begin position="47"/>
        <end position="59"/>
    </location>
</feature>
<keyword evidence="3" id="KW-1185">Reference proteome</keyword>
<evidence type="ECO:0000313" key="2">
    <source>
        <dbReference type="EMBL" id="KAL0115427.1"/>
    </source>
</evidence>
<accession>A0AAW2FJ21</accession>
<dbReference type="Proteomes" id="UP001430953">
    <property type="component" value="Unassembled WGS sequence"/>
</dbReference>
<feature type="region of interest" description="Disordered" evidence="1">
    <location>
        <begin position="96"/>
        <end position="125"/>
    </location>
</feature>
<feature type="region of interest" description="Disordered" evidence="1">
    <location>
        <begin position="140"/>
        <end position="162"/>
    </location>
</feature>
<organism evidence="2 3">
    <name type="scientific">Cardiocondyla obscurior</name>
    <dbReference type="NCBI Taxonomy" id="286306"/>
    <lineage>
        <taxon>Eukaryota</taxon>
        <taxon>Metazoa</taxon>
        <taxon>Ecdysozoa</taxon>
        <taxon>Arthropoda</taxon>
        <taxon>Hexapoda</taxon>
        <taxon>Insecta</taxon>
        <taxon>Pterygota</taxon>
        <taxon>Neoptera</taxon>
        <taxon>Endopterygota</taxon>
        <taxon>Hymenoptera</taxon>
        <taxon>Apocrita</taxon>
        <taxon>Aculeata</taxon>
        <taxon>Formicoidea</taxon>
        <taxon>Formicidae</taxon>
        <taxon>Myrmicinae</taxon>
        <taxon>Cardiocondyla</taxon>
    </lineage>
</organism>
<reference evidence="2 3" key="1">
    <citation type="submission" date="2023-03" db="EMBL/GenBank/DDBJ databases">
        <title>High recombination rates correlate with genetic variation in Cardiocondyla obscurior ants.</title>
        <authorList>
            <person name="Errbii M."/>
        </authorList>
    </citation>
    <scope>NUCLEOTIDE SEQUENCE [LARGE SCALE GENOMIC DNA]</scope>
    <source>
        <strain evidence="2">Alpha-2009</strain>
        <tissue evidence="2">Whole body</tissue>
    </source>
</reference>
<feature type="compositionally biased region" description="Basic and acidic residues" evidence="1">
    <location>
        <begin position="103"/>
        <end position="125"/>
    </location>
</feature>
<gene>
    <name evidence="2" type="ORF">PUN28_010743</name>
</gene>
<protein>
    <submittedName>
        <fullName evidence="2">Uncharacterized protein</fullName>
    </submittedName>
</protein>
<feature type="compositionally biased region" description="Pro residues" evidence="1">
    <location>
        <begin position="143"/>
        <end position="155"/>
    </location>
</feature>
<comment type="caution">
    <text evidence="2">The sequence shown here is derived from an EMBL/GenBank/DDBJ whole genome shotgun (WGS) entry which is preliminary data.</text>
</comment>
<feature type="compositionally biased region" description="Polar residues" evidence="1">
    <location>
        <begin position="1"/>
        <end position="11"/>
    </location>
</feature>
<sequence>MYCTSTGSIESWRTRSHRSVSRISTRRRENGAIVNKGGIPPPSSFELNRKISRWSDKLSETSTPAVNRGQLRRRAAAPNPGSIIVPAVDGKYLSGCAQGDGGKTAEGERRGKERDRTGDVEKREAERKALHDVFLRLAAGRPPARPSSPSSPPPVSARSINGPSSCGDATCSNFIHVSMPSVIGKKKKNSSFLPSPPVSFSLSLCLLLFVSLIRSLYHGARSVGIVIISMLCALTSSSKTRKHVHLPIYAYYITYYARVS</sequence>
<evidence type="ECO:0000256" key="1">
    <source>
        <dbReference type="SAM" id="MobiDB-lite"/>
    </source>
</evidence>
<dbReference type="EMBL" id="JADYXP020000010">
    <property type="protein sequence ID" value="KAL0115427.1"/>
    <property type="molecule type" value="Genomic_DNA"/>
</dbReference>
<proteinExistence type="predicted"/>
<name>A0AAW2FJ21_9HYME</name>